<dbReference type="STRING" id="245187.SAMN04488003_104106"/>
<feature type="transmembrane region" description="Helical" evidence="2">
    <location>
        <begin position="71"/>
        <end position="91"/>
    </location>
</feature>
<feature type="transmembrane region" description="Helical" evidence="2">
    <location>
        <begin position="164"/>
        <end position="184"/>
    </location>
</feature>
<gene>
    <name evidence="3" type="ORF">SAMN04488003_104106</name>
</gene>
<dbReference type="PANTHER" id="PTHR12460">
    <property type="entry name" value="CYCLIN-DEPENDENT KINASE INHIBITOR-RELATED PROTEIN"/>
    <property type="match status" value="1"/>
</dbReference>
<dbReference type="GO" id="GO:0031124">
    <property type="term" value="P:mRNA 3'-end processing"/>
    <property type="evidence" value="ECO:0007669"/>
    <property type="project" value="TreeGrafter"/>
</dbReference>
<dbReference type="PANTHER" id="PTHR12460:SF0">
    <property type="entry name" value="CID DOMAIN-CONTAINING PROTEIN-RELATED"/>
    <property type="match status" value="1"/>
</dbReference>
<protein>
    <submittedName>
        <fullName evidence="3">TIGR02302 family protein</fullName>
    </submittedName>
</protein>
<accession>A0A1H8B1Y4</accession>
<evidence type="ECO:0000313" key="4">
    <source>
        <dbReference type="Proteomes" id="UP000199585"/>
    </source>
</evidence>
<feature type="compositionally biased region" description="Basic and acidic residues" evidence="1">
    <location>
        <begin position="12"/>
        <end position="24"/>
    </location>
</feature>
<dbReference type="EMBL" id="FOCI01000004">
    <property type="protein sequence ID" value="SEM76114.1"/>
    <property type="molecule type" value="Genomic_DNA"/>
</dbReference>
<feature type="compositionally biased region" description="Gly residues" evidence="1">
    <location>
        <begin position="718"/>
        <end position="733"/>
    </location>
</feature>
<feature type="transmembrane region" description="Helical" evidence="2">
    <location>
        <begin position="44"/>
        <end position="64"/>
    </location>
</feature>
<keyword evidence="2" id="KW-1133">Transmembrane helix</keyword>
<dbReference type="OrthoDB" id="8477685at2"/>
<keyword evidence="4" id="KW-1185">Reference proteome</keyword>
<feature type="region of interest" description="Disordered" evidence="1">
    <location>
        <begin position="1"/>
        <end position="24"/>
    </location>
</feature>
<sequence length="901" mass="96938">MGRPPTTGRGPLTDRPETPHDLPHLTRPLALTRWGLVAERATRAFWPVWTVAFVILAPLMFGWQDRMSLEVFWGFVGLGGVGLAATVVWGLRQFNWPTTADAVARLDATLPGRPIAAVADTQAIGAGDPASQAVWAAHLARMRRATQGARPVAPDLRVSDRDPYGLRFTALLFFVVALLFGSVLRVGSVTDIARGGIGGTLATGPTWEGWIAPPAYTGRPMLYLNDLAPGPLAVPAGSAVTLRLYGEVGALSVAETVSGRTDDAVPVSETEQAFAVTTAGRIAIDGPNGAVWEILILPDAAPEVDLTAPITADAMGELSQPFGAADDYGIESGTAVIALDLAAVDRRYGLAADPRKIEPVTLDLPMPFGGDRADFEQVLVDNLSLHPLANMPVTLTLSVTDAAGQTGTSTTESIVLPGRRFFQPVARAIVEQRRDLMWSQTNTTRVVQVLRAVSYAPETLFGNQGSYLRLRTIIRRLDATRATGMTPEVEAEIVQALWDLALQLEEGTLADARARLERAQERLAEAMRNGASEAEIAELMQELREATQDYMQMLADQMEPGQDGTDQPQMSENEMELSGDELQALMDRIEELMQEGRMAEAQALMEQLNALLENMRITEGQPGSGGPQTPGQQSMEDLADTLREQQELSDEAFREMQEQGQQGQPGQQPGQQPGEQPGQGQQPGQQPGQQGQVQQPGQRQQPGQQGQGQQPGQQPGDQPGGAGEGEGQDGAGTGESLAERQQGLRDELARQRGALPGLPGDAGDAARRSLDQAEGAMDQAEQALRQGDNGRAIDQQAEAMDALRNGMRAIGEALAQNEQPQPGENQGAGEGPTGQVQPSRRDPLGRELGGAGQYGTDENLLQGEDVYRRAEELLGEIRRRSAEQSRPQVERDYLDRLLDRF</sequence>
<feature type="compositionally biased region" description="Low complexity" evidence="1">
    <location>
        <begin position="658"/>
        <end position="717"/>
    </location>
</feature>
<evidence type="ECO:0000313" key="3">
    <source>
        <dbReference type="EMBL" id="SEM76114.1"/>
    </source>
</evidence>
<proteinExistence type="predicted"/>
<keyword evidence="2" id="KW-0812">Transmembrane</keyword>
<organism evidence="3 4">
    <name type="scientific">Loktanella fryxellensis</name>
    <dbReference type="NCBI Taxonomy" id="245187"/>
    <lineage>
        <taxon>Bacteria</taxon>
        <taxon>Pseudomonadati</taxon>
        <taxon>Pseudomonadota</taxon>
        <taxon>Alphaproteobacteria</taxon>
        <taxon>Rhodobacterales</taxon>
        <taxon>Roseobacteraceae</taxon>
        <taxon>Loktanella</taxon>
    </lineage>
</organism>
<dbReference type="GO" id="GO:0000993">
    <property type="term" value="F:RNA polymerase II complex binding"/>
    <property type="evidence" value="ECO:0007669"/>
    <property type="project" value="TreeGrafter"/>
</dbReference>
<dbReference type="Proteomes" id="UP000199585">
    <property type="component" value="Unassembled WGS sequence"/>
</dbReference>
<feature type="region of interest" description="Disordered" evidence="1">
    <location>
        <begin position="652"/>
        <end position="865"/>
    </location>
</feature>
<dbReference type="AlphaFoldDB" id="A0A1H8B1Y4"/>
<evidence type="ECO:0000256" key="2">
    <source>
        <dbReference type="SAM" id="Phobius"/>
    </source>
</evidence>
<evidence type="ECO:0000256" key="1">
    <source>
        <dbReference type="SAM" id="MobiDB-lite"/>
    </source>
</evidence>
<reference evidence="3 4" key="1">
    <citation type="submission" date="2016-10" db="EMBL/GenBank/DDBJ databases">
        <authorList>
            <person name="de Groot N.N."/>
        </authorList>
    </citation>
    <scope>NUCLEOTIDE SEQUENCE [LARGE SCALE GENOMIC DNA]</scope>
    <source>
        <strain evidence="3 4">DSM 16213</strain>
    </source>
</reference>
<dbReference type="Pfam" id="PF13779">
    <property type="entry name" value="DUF4175"/>
    <property type="match status" value="1"/>
</dbReference>
<dbReference type="RefSeq" id="WP_089899512.1">
    <property type="nucleotide sequence ID" value="NZ_FOCI01000004.1"/>
</dbReference>
<keyword evidence="2" id="KW-0472">Membrane</keyword>
<name>A0A1H8B1Y4_9RHOB</name>
<dbReference type="InterPro" id="IPR012683">
    <property type="entry name" value="CHP02302_TM"/>
</dbReference>